<evidence type="ECO:0000313" key="11">
    <source>
        <dbReference type="Proteomes" id="UP001596547"/>
    </source>
</evidence>
<keyword evidence="6 9" id="KW-1133">Transmembrane helix</keyword>
<dbReference type="Proteomes" id="UP001596547">
    <property type="component" value="Unassembled WGS sequence"/>
</dbReference>
<feature type="transmembrane region" description="Helical" evidence="9">
    <location>
        <begin position="74"/>
        <end position="97"/>
    </location>
</feature>
<feature type="transmembrane region" description="Helical" evidence="9">
    <location>
        <begin position="46"/>
        <end position="68"/>
    </location>
</feature>
<evidence type="ECO:0000256" key="5">
    <source>
        <dbReference type="ARBA" id="ARBA00022970"/>
    </source>
</evidence>
<comment type="similarity">
    <text evidence="8">Belongs to the binding-protein-dependent transport system permease family. LivHM subfamily.</text>
</comment>
<evidence type="ECO:0000256" key="1">
    <source>
        <dbReference type="ARBA" id="ARBA00004651"/>
    </source>
</evidence>
<evidence type="ECO:0000313" key="10">
    <source>
        <dbReference type="EMBL" id="MFC7318760.1"/>
    </source>
</evidence>
<evidence type="ECO:0000256" key="9">
    <source>
        <dbReference type="SAM" id="Phobius"/>
    </source>
</evidence>
<dbReference type="GeneID" id="79317052"/>
<protein>
    <submittedName>
        <fullName evidence="10">Branched-chain amino acid ABC transporter permease</fullName>
    </submittedName>
</protein>
<accession>A0ABD6AE25</accession>
<gene>
    <name evidence="10" type="ORF">ACFQPE_18445</name>
</gene>
<evidence type="ECO:0000256" key="4">
    <source>
        <dbReference type="ARBA" id="ARBA00022692"/>
    </source>
</evidence>
<feature type="transmembrane region" description="Helical" evidence="9">
    <location>
        <begin position="276"/>
        <end position="296"/>
    </location>
</feature>
<keyword evidence="11" id="KW-1185">Reference proteome</keyword>
<reference evidence="10 11" key="1">
    <citation type="journal article" date="2019" name="Int. J. Syst. Evol. Microbiol.">
        <title>The Global Catalogue of Microorganisms (GCM) 10K type strain sequencing project: providing services to taxonomists for standard genome sequencing and annotation.</title>
        <authorList>
            <consortium name="The Broad Institute Genomics Platform"/>
            <consortium name="The Broad Institute Genome Sequencing Center for Infectious Disease"/>
            <person name="Wu L."/>
            <person name="Ma J."/>
        </authorList>
    </citation>
    <scope>NUCLEOTIDE SEQUENCE [LARGE SCALE GENOMIC DNA]</scope>
    <source>
        <strain evidence="10 11">PSR21</strain>
    </source>
</reference>
<dbReference type="Pfam" id="PF02653">
    <property type="entry name" value="BPD_transp_2"/>
    <property type="match status" value="1"/>
</dbReference>
<sequence>MPIDLLTQQVPLVLNALFLASVLFLLGTGLSIIYGMLNFLNLAHAAFLVLGAYVSATVITRVVTALGGSVGSGVLFVVLLVGLLLVVPAVVSIVGLAMERTMFRPIYGLEDDYQLLATFGVILMMEDGMKFIWGGQPVTATAPSNLLGGVTLFGSRYPLWTLFATGVTAVIAVTLYYFFEGTRLGKITLAMAEDAEIVGVTGIDTRSVHLKVYVIGVALAGLGGALYLPNASMTTGLSLQFVILAFAVLVIGGLGSLKGAIAASLLIGFMRSFGTYYVPQLALAIVFLLMAAVMLIKPTGLFGDIKA</sequence>
<keyword evidence="2" id="KW-0813">Transport</keyword>
<keyword evidence="4 9" id="KW-0812">Transmembrane</keyword>
<dbReference type="InterPro" id="IPR001851">
    <property type="entry name" value="ABC_transp_permease"/>
</dbReference>
<dbReference type="EMBL" id="JBHTBF010000003">
    <property type="protein sequence ID" value="MFC7318760.1"/>
    <property type="molecule type" value="Genomic_DNA"/>
</dbReference>
<evidence type="ECO:0000256" key="3">
    <source>
        <dbReference type="ARBA" id="ARBA00022475"/>
    </source>
</evidence>
<evidence type="ECO:0000256" key="7">
    <source>
        <dbReference type="ARBA" id="ARBA00023136"/>
    </source>
</evidence>
<keyword evidence="3" id="KW-1003">Cell membrane</keyword>
<organism evidence="10 11">
    <name type="scientific">Halomarina halobia</name>
    <dbReference type="NCBI Taxonomy" id="3033386"/>
    <lineage>
        <taxon>Archaea</taxon>
        <taxon>Methanobacteriati</taxon>
        <taxon>Methanobacteriota</taxon>
        <taxon>Stenosarchaea group</taxon>
        <taxon>Halobacteria</taxon>
        <taxon>Halobacteriales</taxon>
        <taxon>Natronomonadaceae</taxon>
        <taxon>Halomarina</taxon>
    </lineage>
</organism>
<dbReference type="PANTHER" id="PTHR11795:SF442">
    <property type="entry name" value="ABC TRANSPORTER ATP-BINDING PROTEIN"/>
    <property type="match status" value="1"/>
</dbReference>
<name>A0ABD6AE25_9EURY</name>
<feature type="transmembrane region" description="Helical" evidence="9">
    <location>
        <begin position="12"/>
        <end position="34"/>
    </location>
</feature>
<proteinExistence type="inferred from homology"/>
<keyword evidence="7 9" id="KW-0472">Membrane</keyword>
<keyword evidence="5" id="KW-0029">Amino-acid transport</keyword>
<feature type="transmembrane region" description="Helical" evidence="9">
    <location>
        <begin position="210"/>
        <end position="229"/>
    </location>
</feature>
<dbReference type="PANTHER" id="PTHR11795">
    <property type="entry name" value="BRANCHED-CHAIN AMINO ACID TRANSPORT SYSTEM PERMEASE PROTEIN LIVH"/>
    <property type="match status" value="1"/>
</dbReference>
<dbReference type="CDD" id="cd06582">
    <property type="entry name" value="TM_PBP1_LivH_like"/>
    <property type="match status" value="1"/>
</dbReference>
<evidence type="ECO:0000256" key="6">
    <source>
        <dbReference type="ARBA" id="ARBA00022989"/>
    </source>
</evidence>
<dbReference type="GO" id="GO:0005886">
    <property type="term" value="C:plasma membrane"/>
    <property type="evidence" value="ECO:0007669"/>
    <property type="project" value="UniProtKB-SubCell"/>
</dbReference>
<evidence type="ECO:0000256" key="2">
    <source>
        <dbReference type="ARBA" id="ARBA00022448"/>
    </source>
</evidence>
<dbReference type="InterPro" id="IPR052157">
    <property type="entry name" value="BCAA_transport_permease"/>
</dbReference>
<dbReference type="RefSeq" id="WP_276306404.1">
    <property type="nucleotide sequence ID" value="NZ_CP119993.1"/>
</dbReference>
<dbReference type="AlphaFoldDB" id="A0ABD6AE25"/>
<evidence type="ECO:0000256" key="8">
    <source>
        <dbReference type="ARBA" id="ARBA00037998"/>
    </source>
</evidence>
<dbReference type="GO" id="GO:0006865">
    <property type="term" value="P:amino acid transport"/>
    <property type="evidence" value="ECO:0007669"/>
    <property type="project" value="UniProtKB-KW"/>
</dbReference>
<comment type="caution">
    <text evidence="10">The sequence shown here is derived from an EMBL/GenBank/DDBJ whole genome shotgun (WGS) entry which is preliminary data.</text>
</comment>
<feature type="transmembrane region" description="Helical" evidence="9">
    <location>
        <begin position="241"/>
        <end position="270"/>
    </location>
</feature>
<comment type="subcellular location">
    <subcellularLocation>
        <location evidence="1">Cell membrane</location>
        <topology evidence="1">Multi-pass membrane protein</topology>
    </subcellularLocation>
</comment>
<feature type="transmembrane region" description="Helical" evidence="9">
    <location>
        <begin position="159"/>
        <end position="179"/>
    </location>
</feature>